<dbReference type="GO" id="GO:0006352">
    <property type="term" value="P:DNA-templated transcription initiation"/>
    <property type="evidence" value="ECO:0007669"/>
    <property type="project" value="InterPro"/>
</dbReference>
<evidence type="ECO:0000313" key="7">
    <source>
        <dbReference type="EMBL" id="CDZ51929.1"/>
    </source>
</evidence>
<dbReference type="SUPFAM" id="SSF88946">
    <property type="entry name" value="Sigma2 domain of RNA polymerase sigma factors"/>
    <property type="match status" value="1"/>
</dbReference>
<dbReference type="Proteomes" id="UP000039660">
    <property type="component" value="Unassembled WGS sequence"/>
</dbReference>
<dbReference type="InterPro" id="IPR013249">
    <property type="entry name" value="RNA_pol_sigma70_r4_t2"/>
</dbReference>
<keyword evidence="3" id="KW-0731">Sigma factor</keyword>
<gene>
    <name evidence="7" type="ORF">NGAL_HAMBI1189_42220</name>
</gene>
<keyword evidence="2" id="KW-0805">Transcription regulation</keyword>
<dbReference type="SUPFAM" id="SSF88659">
    <property type="entry name" value="Sigma3 and sigma4 domains of RNA polymerase sigma factors"/>
    <property type="match status" value="1"/>
</dbReference>
<dbReference type="InterPro" id="IPR036388">
    <property type="entry name" value="WH-like_DNA-bd_sf"/>
</dbReference>
<dbReference type="InterPro" id="IPR013324">
    <property type="entry name" value="RNA_pol_sigma_r3/r4-like"/>
</dbReference>
<organism evidence="7 8">
    <name type="scientific">Neorhizobium galegae bv. officinalis</name>
    <dbReference type="NCBI Taxonomy" id="323656"/>
    <lineage>
        <taxon>Bacteria</taxon>
        <taxon>Pseudomonadati</taxon>
        <taxon>Pseudomonadota</taxon>
        <taxon>Alphaproteobacteria</taxon>
        <taxon>Hyphomicrobiales</taxon>
        <taxon>Rhizobiaceae</taxon>
        <taxon>Rhizobium/Agrobacterium group</taxon>
        <taxon>Neorhizobium</taxon>
    </lineage>
</organism>
<dbReference type="InterPro" id="IPR039425">
    <property type="entry name" value="RNA_pol_sigma-70-like"/>
</dbReference>
<dbReference type="Gene3D" id="1.10.1740.10">
    <property type="match status" value="1"/>
</dbReference>
<dbReference type="InterPro" id="IPR013325">
    <property type="entry name" value="RNA_pol_sigma_r2"/>
</dbReference>
<dbReference type="NCBIfam" id="TIGR02937">
    <property type="entry name" value="sigma70-ECF"/>
    <property type="match status" value="1"/>
</dbReference>
<dbReference type="Pfam" id="PF08281">
    <property type="entry name" value="Sigma70_r4_2"/>
    <property type="match status" value="1"/>
</dbReference>
<evidence type="ECO:0000313" key="8">
    <source>
        <dbReference type="Proteomes" id="UP000039660"/>
    </source>
</evidence>
<evidence type="ECO:0000256" key="3">
    <source>
        <dbReference type="ARBA" id="ARBA00023082"/>
    </source>
</evidence>
<dbReference type="GO" id="GO:0003677">
    <property type="term" value="F:DNA binding"/>
    <property type="evidence" value="ECO:0007669"/>
    <property type="project" value="InterPro"/>
</dbReference>
<evidence type="ECO:0000256" key="1">
    <source>
        <dbReference type="ARBA" id="ARBA00010641"/>
    </source>
</evidence>
<reference evidence="7 8" key="1">
    <citation type="submission" date="2014-08" db="EMBL/GenBank/DDBJ databases">
        <authorList>
            <person name="Chen Y.-H."/>
        </authorList>
    </citation>
    <scope>NUCLEOTIDE SEQUENCE [LARGE SCALE GENOMIC DNA]</scope>
</reference>
<dbReference type="Pfam" id="PF04542">
    <property type="entry name" value="Sigma70_r2"/>
    <property type="match status" value="1"/>
</dbReference>
<evidence type="ECO:0000259" key="6">
    <source>
        <dbReference type="Pfam" id="PF08281"/>
    </source>
</evidence>
<evidence type="ECO:0000256" key="2">
    <source>
        <dbReference type="ARBA" id="ARBA00023015"/>
    </source>
</evidence>
<feature type="domain" description="RNA polymerase sigma-70 region 2" evidence="5">
    <location>
        <begin position="16"/>
        <end position="78"/>
    </location>
</feature>
<dbReference type="CDD" id="cd06171">
    <property type="entry name" value="Sigma70_r4"/>
    <property type="match status" value="1"/>
</dbReference>
<sequence length="166" mass="18882">MDDIRRRDFLEVFLSVRERLAAAIQRRVECAATTADLTQDTFLRLWERPGLLRDVSDLAGYFVTTGRNLAADHERRRRIAPFVAGVDHLEYVADNRPSAEDVVLTRDELKKLQEIVNSLPPKCRQVFLLSRIEGLSYVEIGTKLGISPKTVFSHMVTALERLKAGM</sequence>
<evidence type="ECO:0000256" key="4">
    <source>
        <dbReference type="ARBA" id="ARBA00023163"/>
    </source>
</evidence>
<dbReference type="AlphaFoldDB" id="A0A0T7GXC2"/>
<accession>A0A0T7GXC2</accession>
<dbReference type="InterPro" id="IPR014284">
    <property type="entry name" value="RNA_pol_sigma-70_dom"/>
</dbReference>
<dbReference type="RefSeq" id="WP_046637074.1">
    <property type="nucleotide sequence ID" value="NZ_CCRK01000011.1"/>
</dbReference>
<dbReference type="EMBL" id="CCRK01000011">
    <property type="protein sequence ID" value="CDZ51929.1"/>
    <property type="molecule type" value="Genomic_DNA"/>
</dbReference>
<comment type="similarity">
    <text evidence="1">Belongs to the sigma-70 factor family. ECF subfamily.</text>
</comment>
<keyword evidence="4" id="KW-0804">Transcription</keyword>
<dbReference type="PANTHER" id="PTHR43133:SF63">
    <property type="entry name" value="RNA POLYMERASE SIGMA FACTOR FECI-RELATED"/>
    <property type="match status" value="1"/>
</dbReference>
<proteinExistence type="inferred from homology"/>
<dbReference type="PANTHER" id="PTHR43133">
    <property type="entry name" value="RNA POLYMERASE ECF-TYPE SIGMA FACTO"/>
    <property type="match status" value="1"/>
</dbReference>
<name>A0A0T7GXC2_NEOGA</name>
<protein>
    <submittedName>
        <fullName evidence="7">Fec I like protein</fullName>
    </submittedName>
</protein>
<dbReference type="GO" id="GO:0016987">
    <property type="term" value="F:sigma factor activity"/>
    <property type="evidence" value="ECO:0007669"/>
    <property type="project" value="UniProtKB-KW"/>
</dbReference>
<feature type="domain" description="RNA polymerase sigma factor 70 region 4 type 2" evidence="6">
    <location>
        <begin position="110"/>
        <end position="162"/>
    </location>
</feature>
<dbReference type="Gene3D" id="1.10.10.10">
    <property type="entry name" value="Winged helix-like DNA-binding domain superfamily/Winged helix DNA-binding domain"/>
    <property type="match status" value="1"/>
</dbReference>
<evidence type="ECO:0000259" key="5">
    <source>
        <dbReference type="Pfam" id="PF04542"/>
    </source>
</evidence>
<dbReference type="InterPro" id="IPR007627">
    <property type="entry name" value="RNA_pol_sigma70_r2"/>
</dbReference>